<dbReference type="SUPFAM" id="SSF48403">
    <property type="entry name" value="Ankyrin repeat"/>
    <property type="match status" value="1"/>
</dbReference>
<dbReference type="InterPro" id="IPR036770">
    <property type="entry name" value="Ankyrin_rpt-contain_sf"/>
</dbReference>
<evidence type="ECO:0000313" key="1">
    <source>
        <dbReference type="EMBL" id="OCL14604.1"/>
    </source>
</evidence>
<dbReference type="EMBL" id="KV748556">
    <property type="protein sequence ID" value="OCL14604.1"/>
    <property type="molecule type" value="Genomic_DNA"/>
</dbReference>
<organism evidence="1 2">
    <name type="scientific">Glonium stellatum</name>
    <dbReference type="NCBI Taxonomy" id="574774"/>
    <lineage>
        <taxon>Eukaryota</taxon>
        <taxon>Fungi</taxon>
        <taxon>Dikarya</taxon>
        <taxon>Ascomycota</taxon>
        <taxon>Pezizomycotina</taxon>
        <taxon>Dothideomycetes</taxon>
        <taxon>Pleosporomycetidae</taxon>
        <taxon>Gloniales</taxon>
        <taxon>Gloniaceae</taxon>
        <taxon>Glonium</taxon>
    </lineage>
</organism>
<accession>A0A8E2FCR3</accession>
<feature type="non-terminal residue" evidence="1">
    <location>
        <position position="1"/>
    </location>
</feature>
<dbReference type="AlphaFoldDB" id="A0A8E2FCR3"/>
<reference evidence="1 2" key="1">
    <citation type="journal article" date="2016" name="Nat. Commun.">
        <title>Ectomycorrhizal ecology is imprinted in the genome of the dominant symbiotic fungus Cenococcum geophilum.</title>
        <authorList>
            <consortium name="DOE Joint Genome Institute"/>
            <person name="Peter M."/>
            <person name="Kohler A."/>
            <person name="Ohm R.A."/>
            <person name="Kuo A."/>
            <person name="Krutzmann J."/>
            <person name="Morin E."/>
            <person name="Arend M."/>
            <person name="Barry K.W."/>
            <person name="Binder M."/>
            <person name="Choi C."/>
            <person name="Clum A."/>
            <person name="Copeland A."/>
            <person name="Grisel N."/>
            <person name="Haridas S."/>
            <person name="Kipfer T."/>
            <person name="LaButti K."/>
            <person name="Lindquist E."/>
            <person name="Lipzen A."/>
            <person name="Maire R."/>
            <person name="Meier B."/>
            <person name="Mihaltcheva S."/>
            <person name="Molinier V."/>
            <person name="Murat C."/>
            <person name="Poggeler S."/>
            <person name="Quandt C.A."/>
            <person name="Sperisen C."/>
            <person name="Tritt A."/>
            <person name="Tisserant E."/>
            <person name="Crous P.W."/>
            <person name="Henrissat B."/>
            <person name="Nehls U."/>
            <person name="Egli S."/>
            <person name="Spatafora J.W."/>
            <person name="Grigoriev I.V."/>
            <person name="Martin F.M."/>
        </authorList>
    </citation>
    <scope>NUCLEOTIDE SEQUENCE [LARGE SCALE GENOMIC DNA]</scope>
    <source>
        <strain evidence="1 2">CBS 207.34</strain>
    </source>
</reference>
<dbReference type="OrthoDB" id="194358at2759"/>
<dbReference type="Proteomes" id="UP000250140">
    <property type="component" value="Unassembled WGS sequence"/>
</dbReference>
<evidence type="ECO:0000313" key="2">
    <source>
        <dbReference type="Proteomes" id="UP000250140"/>
    </source>
</evidence>
<protein>
    <recommendedName>
        <fullName evidence="3">Ankyrin repeat domain-containing protein</fullName>
    </recommendedName>
</protein>
<dbReference type="Gene3D" id="1.25.40.20">
    <property type="entry name" value="Ankyrin repeat-containing domain"/>
    <property type="match status" value="1"/>
</dbReference>
<name>A0A8E2FCR3_9PEZI</name>
<evidence type="ECO:0008006" key="3">
    <source>
        <dbReference type="Google" id="ProtNLM"/>
    </source>
</evidence>
<proteinExistence type="predicted"/>
<gene>
    <name evidence="1" type="ORF">AOQ84DRAFT_280706</name>
</gene>
<sequence>GDTFIVEPILSCGTDIETRTDDGVIAMYIAAGWGFAKLLHLVIAKGAEFNIKTTR</sequence>
<keyword evidence="2" id="KW-1185">Reference proteome</keyword>